<evidence type="ECO:0000313" key="2">
    <source>
        <dbReference type="Proteomes" id="UP000293342"/>
    </source>
</evidence>
<dbReference type="EMBL" id="SJKD01000001">
    <property type="protein sequence ID" value="TCC53448.1"/>
    <property type="molecule type" value="Genomic_DNA"/>
</dbReference>
<gene>
    <name evidence="1" type="ORF">E0H75_07085</name>
</gene>
<dbReference type="AlphaFoldDB" id="A0A4R0K6E6"/>
<accession>A0A4R0K6E6</accession>
<organism evidence="1 2">
    <name type="scientific">Kribbella capetownensis</name>
    <dbReference type="NCBI Taxonomy" id="1572659"/>
    <lineage>
        <taxon>Bacteria</taxon>
        <taxon>Bacillati</taxon>
        <taxon>Actinomycetota</taxon>
        <taxon>Actinomycetes</taxon>
        <taxon>Propionibacteriales</taxon>
        <taxon>Kribbellaceae</taxon>
        <taxon>Kribbella</taxon>
    </lineage>
</organism>
<reference evidence="1 2" key="1">
    <citation type="submission" date="2019-02" db="EMBL/GenBank/DDBJ databases">
        <title>Kribbella capetownensis sp. nov. and Kribbella speibonae sp. nov., isolated from soil.</title>
        <authorList>
            <person name="Curtis S.M."/>
            <person name="Norton I."/>
            <person name="Everest G.J."/>
            <person name="Meyers P.R."/>
        </authorList>
    </citation>
    <scope>NUCLEOTIDE SEQUENCE [LARGE SCALE GENOMIC DNA]</scope>
    <source>
        <strain evidence="1 2">YM53</strain>
    </source>
</reference>
<dbReference type="Proteomes" id="UP000293342">
    <property type="component" value="Unassembled WGS sequence"/>
</dbReference>
<keyword evidence="2" id="KW-1185">Reference proteome</keyword>
<dbReference type="RefSeq" id="WP_131512358.1">
    <property type="nucleotide sequence ID" value="NZ_SJKD01000001.1"/>
</dbReference>
<sequence length="238" mass="26380">MADQERVRNLMAKLMPLIRAAFADRFAATSLKSGAKAPPKLRSLLRVELRESALSVRLPDPEWPDPDDALVKPKGTPVTALRLCREMTLKVLDRQQQQIMDDVEQFGESTAEVYRKVVLDALLDAATRHAPGRPDAQELSTRATNLGVPCRVVAGSKLGLTAKDIGPSCVDGEVEVEADWPDERALVLSLRANGPWVEELDPEFVVEWEHAAAAGSVRLLASRRLYLNKPEKCYLYMP</sequence>
<protein>
    <submittedName>
        <fullName evidence="1">Uncharacterized protein</fullName>
    </submittedName>
</protein>
<name>A0A4R0K6E6_9ACTN</name>
<proteinExistence type="predicted"/>
<comment type="caution">
    <text evidence="1">The sequence shown here is derived from an EMBL/GenBank/DDBJ whole genome shotgun (WGS) entry which is preliminary data.</text>
</comment>
<evidence type="ECO:0000313" key="1">
    <source>
        <dbReference type="EMBL" id="TCC53448.1"/>
    </source>
</evidence>